<dbReference type="AlphaFoldDB" id="A0A194S6T0"/>
<dbReference type="GO" id="GO:0005847">
    <property type="term" value="C:mRNA cleavage and polyadenylation specificity factor complex"/>
    <property type="evidence" value="ECO:0007669"/>
    <property type="project" value="TreeGrafter"/>
</dbReference>
<dbReference type="PANTHER" id="PTHR45735">
    <property type="entry name" value="CLEAVAGE STIMULATION FACTOR SUBUNIT 2"/>
    <property type="match status" value="1"/>
</dbReference>
<keyword evidence="7" id="KW-1185">Reference proteome</keyword>
<dbReference type="Proteomes" id="UP000053890">
    <property type="component" value="Unassembled WGS sequence"/>
</dbReference>
<evidence type="ECO:0000256" key="4">
    <source>
        <dbReference type="SAM" id="MobiDB-lite"/>
    </source>
</evidence>
<dbReference type="SMART" id="SM00360">
    <property type="entry name" value="RRM"/>
    <property type="match status" value="1"/>
</dbReference>
<dbReference type="InterPro" id="IPR012677">
    <property type="entry name" value="Nucleotide-bd_a/b_plait_sf"/>
</dbReference>
<dbReference type="Gene3D" id="1.25.40.630">
    <property type="match status" value="1"/>
</dbReference>
<dbReference type="Gene3D" id="3.30.70.330">
    <property type="match status" value="1"/>
</dbReference>
<dbReference type="CDD" id="cd12398">
    <property type="entry name" value="RRM_CSTF2_RNA15_like"/>
    <property type="match status" value="1"/>
</dbReference>
<dbReference type="Gene3D" id="1.10.20.70">
    <property type="entry name" value="Transcription termination and cleavage factor, C-terminal domain"/>
    <property type="match status" value="1"/>
</dbReference>
<name>A0A194S6T0_RHOGW</name>
<dbReference type="GO" id="GO:0031124">
    <property type="term" value="P:mRNA 3'-end processing"/>
    <property type="evidence" value="ECO:0007669"/>
    <property type="project" value="InterPro"/>
</dbReference>
<keyword evidence="3" id="KW-0694">RNA-binding</keyword>
<dbReference type="Pfam" id="PF00076">
    <property type="entry name" value="RRM_1"/>
    <property type="match status" value="1"/>
</dbReference>
<dbReference type="InterPro" id="IPR000504">
    <property type="entry name" value="RRM_dom"/>
</dbReference>
<feature type="compositionally biased region" description="Low complexity" evidence="4">
    <location>
        <begin position="325"/>
        <end position="335"/>
    </location>
</feature>
<dbReference type="InterPro" id="IPR026896">
    <property type="entry name" value="CSTF_C"/>
</dbReference>
<sequence length="431" mass="42881">MFGAPASYGQPQTRSKVVFVGNLPFDYTEEQFVEVFNSVGPVVSFRLVFDHNTGKPKGFGFCEYRDADTAASALRNLQGVEVGGRGLRLDFADTDDAPPSKRFRGPGGPPMGGAGPAGYGGAYGGGGGIGPGAGAGAGAGAAPGAYGGYQPPGGGGGGGMTPLGGAAPPGAPAAPLVAAPPAGGYNIPPPVPGATGPRPLPQGVPVEPGKQATDKITETIGTMAPGQLLDIMSQMKALVTASPYEARALLTAQPQLSYALFQAMLCMGIVDPSVLQRAFPATGAGAAPPAGPGGYPPAPAPAAPAGAAGYGYGTPPHVAQGGYGAPPAAAPSSYSRPPPVGAPSSYGAPPPPPPQQQQPSSGYGNYQRPPQGAPQPPQPQQAQAAPGTTPEQAALIQQVLSMTDAQIAALDETSRNTILQIRQQAQRAMGR</sequence>
<feature type="region of interest" description="Disordered" evidence="4">
    <location>
        <begin position="323"/>
        <end position="393"/>
    </location>
</feature>
<evidence type="ECO:0000313" key="6">
    <source>
        <dbReference type="EMBL" id="KPV76254.1"/>
    </source>
</evidence>
<dbReference type="GeneID" id="28976712"/>
<dbReference type="InterPro" id="IPR035979">
    <property type="entry name" value="RBD_domain_sf"/>
</dbReference>
<dbReference type="STRING" id="578459.A0A194S6T0"/>
<dbReference type="OMA" id="CEPEDAP"/>
<gene>
    <name evidence="6" type="ORF">RHOBADRAFT_52288</name>
</gene>
<feature type="region of interest" description="Disordered" evidence="4">
    <location>
        <begin position="90"/>
        <end position="113"/>
    </location>
</feature>
<dbReference type="GO" id="GO:0003729">
    <property type="term" value="F:mRNA binding"/>
    <property type="evidence" value="ECO:0007669"/>
    <property type="project" value="TreeGrafter"/>
</dbReference>
<dbReference type="Pfam" id="PF14327">
    <property type="entry name" value="CSTF2_hinge"/>
    <property type="match status" value="1"/>
</dbReference>
<feature type="domain" description="RRM" evidence="5">
    <location>
        <begin position="16"/>
        <end position="94"/>
    </location>
</feature>
<reference evidence="6 7" key="1">
    <citation type="journal article" date="2015" name="Front. Microbiol.">
        <title>Genome sequence of the plant growth promoting endophytic yeast Rhodotorula graminis WP1.</title>
        <authorList>
            <person name="Firrincieli A."/>
            <person name="Otillar R."/>
            <person name="Salamov A."/>
            <person name="Schmutz J."/>
            <person name="Khan Z."/>
            <person name="Redman R.S."/>
            <person name="Fleck N.D."/>
            <person name="Lindquist E."/>
            <person name="Grigoriev I.V."/>
            <person name="Doty S.L."/>
        </authorList>
    </citation>
    <scope>NUCLEOTIDE SEQUENCE [LARGE SCALE GENOMIC DNA]</scope>
    <source>
        <strain evidence="6 7">WP1</strain>
    </source>
</reference>
<evidence type="ECO:0000256" key="1">
    <source>
        <dbReference type="ARBA" id="ARBA00004123"/>
    </source>
</evidence>
<comment type="subcellular location">
    <subcellularLocation>
        <location evidence="1">Nucleus</location>
    </subcellularLocation>
</comment>
<accession>A0A194S6T0</accession>
<dbReference type="PROSITE" id="PS50102">
    <property type="entry name" value="RRM"/>
    <property type="match status" value="1"/>
</dbReference>
<evidence type="ECO:0000313" key="7">
    <source>
        <dbReference type="Proteomes" id="UP000053890"/>
    </source>
</evidence>
<dbReference type="InterPro" id="IPR038192">
    <property type="entry name" value="CSTF_C_sf"/>
</dbReference>
<protein>
    <recommendedName>
        <fullName evidence="5">RRM domain-containing protein</fullName>
    </recommendedName>
</protein>
<dbReference type="EMBL" id="KQ474076">
    <property type="protein sequence ID" value="KPV76254.1"/>
    <property type="molecule type" value="Genomic_DNA"/>
</dbReference>
<keyword evidence="2" id="KW-0539">Nucleus</keyword>
<dbReference type="OrthoDB" id="272703at2759"/>
<dbReference type="RefSeq" id="XP_018272303.1">
    <property type="nucleotide sequence ID" value="XM_018416264.1"/>
</dbReference>
<dbReference type="SUPFAM" id="SSF54928">
    <property type="entry name" value="RNA-binding domain, RBD"/>
    <property type="match status" value="1"/>
</dbReference>
<dbReference type="PANTHER" id="PTHR45735:SF2">
    <property type="entry name" value="CLEAVAGE STIMULATION FACTOR SUBUNIT 2"/>
    <property type="match status" value="1"/>
</dbReference>
<evidence type="ECO:0000259" key="5">
    <source>
        <dbReference type="PROSITE" id="PS50102"/>
    </source>
</evidence>
<dbReference type="Pfam" id="PF14304">
    <property type="entry name" value="CSTF_C"/>
    <property type="match status" value="1"/>
</dbReference>
<feature type="compositionally biased region" description="Low complexity" evidence="4">
    <location>
        <begin position="380"/>
        <end position="393"/>
    </location>
</feature>
<evidence type="ECO:0000256" key="3">
    <source>
        <dbReference type="PROSITE-ProRule" id="PRU00176"/>
    </source>
</evidence>
<dbReference type="InterPro" id="IPR025742">
    <property type="entry name" value="CSTF2_hinge"/>
</dbReference>
<evidence type="ECO:0000256" key="2">
    <source>
        <dbReference type="ARBA" id="ARBA00023242"/>
    </source>
</evidence>
<organism evidence="6 7">
    <name type="scientific">Rhodotorula graminis (strain WP1)</name>
    <dbReference type="NCBI Taxonomy" id="578459"/>
    <lineage>
        <taxon>Eukaryota</taxon>
        <taxon>Fungi</taxon>
        <taxon>Dikarya</taxon>
        <taxon>Basidiomycota</taxon>
        <taxon>Pucciniomycotina</taxon>
        <taxon>Microbotryomycetes</taxon>
        <taxon>Sporidiobolales</taxon>
        <taxon>Sporidiobolaceae</taxon>
        <taxon>Rhodotorula</taxon>
    </lineage>
</organism>
<proteinExistence type="predicted"/>
<feature type="compositionally biased region" description="Low complexity" evidence="4">
    <location>
        <begin position="357"/>
        <end position="370"/>
    </location>
</feature>